<comment type="caution">
    <text evidence="5">The sequence shown here is derived from an EMBL/GenBank/DDBJ whole genome shotgun (WGS) entry which is preliminary data.</text>
</comment>
<evidence type="ECO:0000256" key="1">
    <source>
        <dbReference type="ARBA" id="ARBA00022771"/>
    </source>
</evidence>
<dbReference type="PROSITE" id="PS50089">
    <property type="entry name" value="ZF_RING_2"/>
    <property type="match status" value="1"/>
</dbReference>
<keyword evidence="2" id="KW-0862">Zinc</keyword>
<accession>A0A9W9ZSP9</accession>
<dbReference type="AlphaFoldDB" id="A0A9W9ZSP9"/>
<dbReference type="EMBL" id="MU825877">
    <property type="protein sequence ID" value="KAJ7386318.1"/>
    <property type="molecule type" value="Genomic_DNA"/>
</dbReference>
<dbReference type="GO" id="GO:0008270">
    <property type="term" value="F:zinc ion binding"/>
    <property type="evidence" value="ECO:0007669"/>
    <property type="project" value="UniProtKB-KW"/>
</dbReference>
<gene>
    <name evidence="5" type="ORF">OS493_010727</name>
</gene>
<sequence length="126" mass="15093">MEDHECVVCMDQAQDCTDCCKQPLHQKCLRKWVDGRKSTVAKTEVRCPYCRQEMKNLPVDIDESWMKDEYFVEQLKKAWGERPFWRANGSYWGTLEWNWGTESITCFLGHEKHQVFGRIKMYLSFQ</sequence>
<name>A0A9W9ZSP9_9CNID</name>
<keyword evidence="6" id="KW-1185">Reference proteome</keyword>
<dbReference type="Proteomes" id="UP001163046">
    <property type="component" value="Unassembled WGS sequence"/>
</dbReference>
<organism evidence="5 6">
    <name type="scientific">Desmophyllum pertusum</name>
    <dbReference type="NCBI Taxonomy" id="174260"/>
    <lineage>
        <taxon>Eukaryota</taxon>
        <taxon>Metazoa</taxon>
        <taxon>Cnidaria</taxon>
        <taxon>Anthozoa</taxon>
        <taxon>Hexacorallia</taxon>
        <taxon>Scleractinia</taxon>
        <taxon>Caryophylliina</taxon>
        <taxon>Caryophylliidae</taxon>
        <taxon>Desmophyllum</taxon>
    </lineage>
</organism>
<evidence type="ECO:0000313" key="5">
    <source>
        <dbReference type="EMBL" id="KAJ7386318.1"/>
    </source>
</evidence>
<evidence type="ECO:0000259" key="4">
    <source>
        <dbReference type="PROSITE" id="PS50089"/>
    </source>
</evidence>
<dbReference type="InterPro" id="IPR001841">
    <property type="entry name" value="Znf_RING"/>
</dbReference>
<proteinExistence type="predicted"/>
<evidence type="ECO:0000256" key="2">
    <source>
        <dbReference type="ARBA" id="ARBA00022833"/>
    </source>
</evidence>
<keyword evidence="1 3" id="KW-0863">Zinc-finger</keyword>
<dbReference type="InterPro" id="IPR013083">
    <property type="entry name" value="Znf_RING/FYVE/PHD"/>
</dbReference>
<dbReference type="SUPFAM" id="SSF57850">
    <property type="entry name" value="RING/U-box"/>
    <property type="match status" value="1"/>
</dbReference>
<reference evidence="5" key="1">
    <citation type="submission" date="2023-01" db="EMBL/GenBank/DDBJ databases">
        <title>Genome assembly of the deep-sea coral Lophelia pertusa.</title>
        <authorList>
            <person name="Herrera S."/>
            <person name="Cordes E."/>
        </authorList>
    </citation>
    <scope>NUCLEOTIDE SEQUENCE</scope>
    <source>
        <strain evidence="5">USNM1676648</strain>
        <tissue evidence="5">Polyp</tissue>
    </source>
</reference>
<keyword evidence="1 3" id="KW-0479">Metal-binding</keyword>
<evidence type="ECO:0000313" key="6">
    <source>
        <dbReference type="Proteomes" id="UP001163046"/>
    </source>
</evidence>
<dbReference type="Gene3D" id="3.30.40.10">
    <property type="entry name" value="Zinc/RING finger domain, C3HC4 (zinc finger)"/>
    <property type="match status" value="1"/>
</dbReference>
<protein>
    <recommendedName>
        <fullName evidence="4">RING-type domain-containing protein</fullName>
    </recommendedName>
</protein>
<evidence type="ECO:0000256" key="3">
    <source>
        <dbReference type="PROSITE-ProRule" id="PRU00175"/>
    </source>
</evidence>
<feature type="domain" description="RING-type" evidence="4">
    <location>
        <begin position="6"/>
        <end position="51"/>
    </location>
</feature>